<gene>
    <name evidence="3" type="ORF">GOQ27_08230</name>
</gene>
<dbReference type="RefSeq" id="WP_203366376.1">
    <property type="nucleotide sequence ID" value="NZ_WSFT01000032.1"/>
</dbReference>
<protein>
    <submittedName>
        <fullName evidence="3">SdpI family protein</fullName>
    </submittedName>
</protein>
<feature type="domain" description="DUF1648" evidence="2">
    <location>
        <begin position="9"/>
        <end position="53"/>
    </location>
</feature>
<keyword evidence="1" id="KW-0472">Membrane</keyword>
<dbReference type="Proteomes" id="UP000724672">
    <property type="component" value="Unassembled WGS sequence"/>
</dbReference>
<sequence length="213" mass="24495">MKKDSFLIIIALISLIATFFVYGSLPEEIPRHWGSNGEVDAYWGKEGAFLTAALPLLLYFLMRFLPKIDPKRESYRKHKKAYNITIYGIIVLMIALHWVTMYASLGNDINMKLLVTMGVGILFIIMGNYMGQIRHNYFFGIKNPWTLASEEVWNKTHRVTRYAFILLGLMFIIGAFTPGKITTVLIIGGIIVLVIFTTIYPYLLYRKINDNKK</sequence>
<name>A0A942Z8W8_9FIRM</name>
<evidence type="ECO:0000256" key="1">
    <source>
        <dbReference type="SAM" id="Phobius"/>
    </source>
</evidence>
<feature type="transmembrane region" description="Helical" evidence="1">
    <location>
        <begin position="109"/>
        <end position="129"/>
    </location>
</feature>
<dbReference type="InterPro" id="IPR026272">
    <property type="entry name" value="SdpI"/>
</dbReference>
<dbReference type="EMBL" id="WSFT01000032">
    <property type="protein sequence ID" value="MBS4538449.1"/>
    <property type="molecule type" value="Genomic_DNA"/>
</dbReference>
<comment type="caution">
    <text evidence="3">The sequence shown here is derived from an EMBL/GenBank/DDBJ whole genome shotgun (WGS) entry which is preliminary data.</text>
</comment>
<feature type="transmembrane region" description="Helical" evidence="1">
    <location>
        <begin position="183"/>
        <end position="205"/>
    </location>
</feature>
<feature type="transmembrane region" description="Helical" evidence="1">
    <location>
        <begin position="159"/>
        <end position="177"/>
    </location>
</feature>
<dbReference type="Pfam" id="PF13630">
    <property type="entry name" value="SdpI"/>
    <property type="match status" value="1"/>
</dbReference>
<evidence type="ECO:0000313" key="4">
    <source>
        <dbReference type="Proteomes" id="UP000724672"/>
    </source>
</evidence>
<evidence type="ECO:0000313" key="3">
    <source>
        <dbReference type="EMBL" id="MBS4538449.1"/>
    </source>
</evidence>
<feature type="transmembrane region" description="Helical" evidence="1">
    <location>
        <begin position="42"/>
        <end position="61"/>
    </location>
</feature>
<proteinExistence type="predicted"/>
<dbReference type="AlphaFoldDB" id="A0A942Z8W8"/>
<organism evidence="3 4">
    <name type="scientific">Anaeromonas frigoriresistens</name>
    <dbReference type="NCBI Taxonomy" id="2683708"/>
    <lineage>
        <taxon>Bacteria</taxon>
        <taxon>Bacillati</taxon>
        <taxon>Bacillota</taxon>
        <taxon>Tissierellia</taxon>
        <taxon>Tissierellales</taxon>
        <taxon>Thermohalobacteraceae</taxon>
        <taxon>Anaeromonas</taxon>
    </lineage>
</organism>
<reference evidence="3" key="1">
    <citation type="submission" date="2019-12" db="EMBL/GenBank/DDBJ databases">
        <title>Clostridiaceae gen. nov. sp. nov., isolated from sediment in Xinjiang, China.</title>
        <authorList>
            <person name="Zhang R."/>
        </authorList>
    </citation>
    <scope>NUCLEOTIDE SEQUENCE</scope>
    <source>
        <strain evidence="3">D2Q-11</strain>
    </source>
</reference>
<dbReference type="GO" id="GO:0009636">
    <property type="term" value="P:response to toxic substance"/>
    <property type="evidence" value="ECO:0007669"/>
    <property type="project" value="TreeGrafter"/>
</dbReference>
<accession>A0A942Z8W8</accession>
<dbReference type="PIRSF" id="PIRSF038959">
    <property type="entry name" value="SdpI"/>
    <property type="match status" value="1"/>
</dbReference>
<keyword evidence="1" id="KW-1133">Transmembrane helix</keyword>
<keyword evidence="4" id="KW-1185">Reference proteome</keyword>
<dbReference type="InterPro" id="IPR012867">
    <property type="entry name" value="DUF1648"/>
</dbReference>
<evidence type="ECO:0000259" key="2">
    <source>
        <dbReference type="Pfam" id="PF07853"/>
    </source>
</evidence>
<dbReference type="Pfam" id="PF07853">
    <property type="entry name" value="DUF1648"/>
    <property type="match status" value="1"/>
</dbReference>
<keyword evidence="1" id="KW-0812">Transmembrane</keyword>
<dbReference type="InterPro" id="IPR025962">
    <property type="entry name" value="SdpI/YhfL"/>
</dbReference>
<feature type="transmembrane region" description="Helical" evidence="1">
    <location>
        <begin position="81"/>
        <end position="103"/>
    </location>
</feature>
<dbReference type="PANTHER" id="PTHR37810">
    <property type="entry name" value="IMMUNITY PROTEIN SDPI"/>
    <property type="match status" value="1"/>
</dbReference>
<dbReference type="PANTHER" id="PTHR37810:SF5">
    <property type="entry name" value="IMMUNITY PROTEIN SDPI"/>
    <property type="match status" value="1"/>
</dbReference>